<accession>A0A6G1H608</accession>
<dbReference type="EMBL" id="ML977148">
    <property type="protein sequence ID" value="KAF1988487.1"/>
    <property type="molecule type" value="Genomic_DNA"/>
</dbReference>
<dbReference type="Proteomes" id="UP000800041">
    <property type="component" value="Unassembled WGS sequence"/>
</dbReference>
<feature type="transmembrane region" description="Helical" evidence="6">
    <location>
        <begin position="454"/>
        <end position="475"/>
    </location>
</feature>
<dbReference type="Pfam" id="PF13520">
    <property type="entry name" value="AA_permease_2"/>
    <property type="match status" value="1"/>
</dbReference>
<proteinExistence type="predicted"/>
<keyword evidence="4 6" id="KW-1133">Transmembrane helix</keyword>
<feature type="transmembrane region" description="Helical" evidence="6">
    <location>
        <begin position="170"/>
        <end position="187"/>
    </location>
</feature>
<dbReference type="OrthoDB" id="3900342at2759"/>
<evidence type="ECO:0000256" key="4">
    <source>
        <dbReference type="ARBA" id="ARBA00022989"/>
    </source>
</evidence>
<comment type="subcellular location">
    <subcellularLocation>
        <location evidence="1">Membrane</location>
        <topology evidence="1">Multi-pass membrane protein</topology>
    </subcellularLocation>
</comment>
<organism evidence="7 8">
    <name type="scientific">Aulographum hederae CBS 113979</name>
    <dbReference type="NCBI Taxonomy" id="1176131"/>
    <lineage>
        <taxon>Eukaryota</taxon>
        <taxon>Fungi</taxon>
        <taxon>Dikarya</taxon>
        <taxon>Ascomycota</taxon>
        <taxon>Pezizomycotina</taxon>
        <taxon>Dothideomycetes</taxon>
        <taxon>Pleosporomycetidae</taxon>
        <taxon>Aulographales</taxon>
        <taxon>Aulographaceae</taxon>
    </lineage>
</organism>
<evidence type="ECO:0000256" key="2">
    <source>
        <dbReference type="ARBA" id="ARBA00022448"/>
    </source>
</evidence>
<feature type="transmembrane region" description="Helical" evidence="6">
    <location>
        <begin position="81"/>
        <end position="102"/>
    </location>
</feature>
<feature type="transmembrane region" description="Helical" evidence="6">
    <location>
        <begin position="385"/>
        <end position="405"/>
    </location>
</feature>
<dbReference type="PANTHER" id="PTHR45649:SF27">
    <property type="entry name" value="CHOLINE TRANSPORTER (EUROFUNG)"/>
    <property type="match status" value="1"/>
</dbReference>
<sequence length="535" mass="58049">MASEAAAAVDGEKKFALREVDEEVDGILINASGHVQELERNFNFWSICSVGIVTGNTWAAYGGGIVIALYNGGPPGMIYELLVVSFFYWLIAACIAELASAIPSSAGVYQWATVTAGPKWGKAAGFFAGWWNSFAWLFGATSINLILANQIIAMWGLFHPDYVFERWHGFIVYLIMAWVCVFTVMFGNRALPYISQLGLFLILAGVLVTILVCAIMPSTTGTGYASNSFVWSDWENQTGYTSDGFVFLAGMLNGAFAVGTPDCISHLAEEIPNPRRNIPRAIGAQMVVGLVTAFLYLIPLLYSINDPTAVFENPYTSPLAEIYRQATNSRGGALGLLLVIFMPTLCCCIGAYITAGRMLWALARDEAVPFSSFVKKINSWQKNPMNATAVTGIVATCLGCIYIGSATAFNAFAGSFVVLTTLSYLTAILPHLLTRRRYVTPGEFWMKDSVFNTVAGIACAYIAAFIVIYCFPYSLPVTAENMNYACLITGGLTIFVTGLWFWKRNRGYVGPPAFVDEGAAVVEGRNVVGISADKT</sequence>
<dbReference type="InterPro" id="IPR002293">
    <property type="entry name" value="AA/rel_permease1"/>
</dbReference>
<evidence type="ECO:0000256" key="5">
    <source>
        <dbReference type="ARBA" id="ARBA00023136"/>
    </source>
</evidence>
<dbReference type="Gene3D" id="1.20.1740.10">
    <property type="entry name" value="Amino acid/polyamine transporter I"/>
    <property type="match status" value="1"/>
</dbReference>
<evidence type="ECO:0000256" key="6">
    <source>
        <dbReference type="SAM" id="Phobius"/>
    </source>
</evidence>
<dbReference type="InterPro" id="IPR004840">
    <property type="entry name" value="Amino_acid_permease_CS"/>
</dbReference>
<evidence type="ECO:0000256" key="3">
    <source>
        <dbReference type="ARBA" id="ARBA00022692"/>
    </source>
</evidence>
<dbReference type="GO" id="GO:0006865">
    <property type="term" value="P:amino acid transport"/>
    <property type="evidence" value="ECO:0007669"/>
    <property type="project" value="InterPro"/>
</dbReference>
<feature type="transmembrane region" description="Helical" evidence="6">
    <location>
        <begin position="193"/>
        <end position="216"/>
    </location>
</feature>
<reference evidence="7" key="1">
    <citation type="journal article" date="2020" name="Stud. Mycol.">
        <title>101 Dothideomycetes genomes: a test case for predicting lifestyles and emergence of pathogens.</title>
        <authorList>
            <person name="Haridas S."/>
            <person name="Albert R."/>
            <person name="Binder M."/>
            <person name="Bloem J."/>
            <person name="Labutti K."/>
            <person name="Salamov A."/>
            <person name="Andreopoulos B."/>
            <person name="Baker S."/>
            <person name="Barry K."/>
            <person name="Bills G."/>
            <person name="Bluhm B."/>
            <person name="Cannon C."/>
            <person name="Castanera R."/>
            <person name="Culley D."/>
            <person name="Daum C."/>
            <person name="Ezra D."/>
            <person name="Gonzalez J."/>
            <person name="Henrissat B."/>
            <person name="Kuo A."/>
            <person name="Liang C."/>
            <person name="Lipzen A."/>
            <person name="Lutzoni F."/>
            <person name="Magnuson J."/>
            <person name="Mondo S."/>
            <person name="Nolan M."/>
            <person name="Ohm R."/>
            <person name="Pangilinan J."/>
            <person name="Park H.-J."/>
            <person name="Ramirez L."/>
            <person name="Alfaro M."/>
            <person name="Sun H."/>
            <person name="Tritt A."/>
            <person name="Yoshinaga Y."/>
            <person name="Zwiers L.-H."/>
            <person name="Turgeon B."/>
            <person name="Goodwin S."/>
            <person name="Spatafora J."/>
            <person name="Crous P."/>
            <person name="Grigoriev I."/>
        </authorList>
    </citation>
    <scope>NUCLEOTIDE SEQUENCE</scope>
    <source>
        <strain evidence="7">CBS 113979</strain>
    </source>
</reference>
<evidence type="ECO:0000256" key="1">
    <source>
        <dbReference type="ARBA" id="ARBA00004141"/>
    </source>
</evidence>
<keyword evidence="3 6" id="KW-0812">Transmembrane</keyword>
<feature type="transmembrane region" description="Helical" evidence="6">
    <location>
        <begin position="333"/>
        <end position="355"/>
    </location>
</feature>
<dbReference type="PROSITE" id="PS00218">
    <property type="entry name" value="AMINO_ACID_PERMEASE_1"/>
    <property type="match status" value="1"/>
</dbReference>
<feature type="transmembrane region" description="Helical" evidence="6">
    <location>
        <begin position="411"/>
        <end position="433"/>
    </location>
</feature>
<evidence type="ECO:0000313" key="8">
    <source>
        <dbReference type="Proteomes" id="UP000800041"/>
    </source>
</evidence>
<name>A0A6G1H608_9PEZI</name>
<dbReference type="GO" id="GO:0016020">
    <property type="term" value="C:membrane"/>
    <property type="evidence" value="ECO:0007669"/>
    <property type="project" value="UniProtKB-SubCell"/>
</dbReference>
<feature type="transmembrane region" description="Helical" evidence="6">
    <location>
        <begin position="44"/>
        <end position="69"/>
    </location>
</feature>
<dbReference type="PANTHER" id="PTHR45649">
    <property type="entry name" value="AMINO-ACID PERMEASE BAT1"/>
    <property type="match status" value="1"/>
</dbReference>
<feature type="transmembrane region" description="Helical" evidence="6">
    <location>
        <begin position="134"/>
        <end position="158"/>
    </location>
</feature>
<feature type="transmembrane region" description="Helical" evidence="6">
    <location>
        <begin position="481"/>
        <end position="502"/>
    </location>
</feature>
<protein>
    <submittedName>
        <fullName evidence="7">Amino acid transporter</fullName>
    </submittedName>
</protein>
<evidence type="ECO:0000313" key="7">
    <source>
        <dbReference type="EMBL" id="KAF1988487.1"/>
    </source>
</evidence>
<keyword evidence="8" id="KW-1185">Reference proteome</keyword>
<dbReference type="GO" id="GO:0022857">
    <property type="term" value="F:transmembrane transporter activity"/>
    <property type="evidence" value="ECO:0007669"/>
    <property type="project" value="InterPro"/>
</dbReference>
<feature type="transmembrane region" description="Helical" evidence="6">
    <location>
        <begin position="282"/>
        <end position="304"/>
    </location>
</feature>
<gene>
    <name evidence="7" type="ORF">K402DRAFT_427717</name>
</gene>
<dbReference type="AlphaFoldDB" id="A0A6G1H608"/>
<keyword evidence="5 6" id="KW-0472">Membrane</keyword>
<keyword evidence="2" id="KW-0813">Transport</keyword>
<dbReference type="PIRSF" id="PIRSF006060">
    <property type="entry name" value="AA_transporter"/>
    <property type="match status" value="1"/>
</dbReference>